<organism evidence="1 2">
    <name type="scientific">Recurvomyces mirabilis</name>
    <dbReference type="NCBI Taxonomy" id="574656"/>
    <lineage>
        <taxon>Eukaryota</taxon>
        <taxon>Fungi</taxon>
        <taxon>Dikarya</taxon>
        <taxon>Ascomycota</taxon>
        <taxon>Pezizomycotina</taxon>
        <taxon>Dothideomycetes</taxon>
        <taxon>Dothideomycetidae</taxon>
        <taxon>Mycosphaerellales</taxon>
        <taxon>Teratosphaeriaceae</taxon>
        <taxon>Recurvomyces</taxon>
    </lineage>
</organism>
<proteinExistence type="predicted"/>
<protein>
    <submittedName>
        <fullName evidence="1">Uncharacterized protein</fullName>
    </submittedName>
</protein>
<dbReference type="EMBL" id="JAUTXT010000022">
    <property type="protein sequence ID" value="KAK3674027.1"/>
    <property type="molecule type" value="Genomic_DNA"/>
</dbReference>
<comment type="caution">
    <text evidence="1">The sequence shown here is derived from an EMBL/GenBank/DDBJ whole genome shotgun (WGS) entry which is preliminary data.</text>
</comment>
<sequence length="113" mass="12458">MANGGGDSTPHERARLSYMNDIEVLVGKERASSEIVLADDSPQVVNQYISSAHSGSLRILEYTEGQIECDDLFELYILAKKLGDLDAANKAIDYLKFQLALGEHPGRSIVFRT</sequence>
<evidence type="ECO:0000313" key="1">
    <source>
        <dbReference type="EMBL" id="KAK3674027.1"/>
    </source>
</evidence>
<dbReference type="Proteomes" id="UP001274830">
    <property type="component" value="Unassembled WGS sequence"/>
</dbReference>
<keyword evidence="2" id="KW-1185">Reference proteome</keyword>
<accession>A0AAE0WLP2</accession>
<dbReference type="AlphaFoldDB" id="A0AAE0WLP2"/>
<reference evidence="1" key="1">
    <citation type="submission" date="2023-07" db="EMBL/GenBank/DDBJ databases">
        <title>Black Yeasts Isolated from many extreme environments.</title>
        <authorList>
            <person name="Coleine C."/>
            <person name="Stajich J.E."/>
            <person name="Selbmann L."/>
        </authorList>
    </citation>
    <scope>NUCLEOTIDE SEQUENCE</scope>
    <source>
        <strain evidence="1">CCFEE 5485</strain>
    </source>
</reference>
<evidence type="ECO:0000313" key="2">
    <source>
        <dbReference type="Proteomes" id="UP001274830"/>
    </source>
</evidence>
<gene>
    <name evidence="1" type="ORF">LTR78_006230</name>
</gene>
<name>A0AAE0WLP2_9PEZI</name>